<dbReference type="AlphaFoldDB" id="A0ABD6W7K4"/>
<dbReference type="EMBL" id="PSUL01000025">
    <property type="protein sequence ID" value="PPF12703.1"/>
    <property type="molecule type" value="Genomic_DNA"/>
</dbReference>
<reference evidence="1 2" key="1">
    <citation type="submission" date="2018-02" db="EMBL/GenBank/DDBJ databases">
        <title>Bacteriophage NCPPB3778 and a type I-E CRISPR drive the evolution of the US Biological Select Agent, Rathayibacter toxicus.</title>
        <authorList>
            <person name="Davis E.W.II."/>
            <person name="Tabima J.F."/>
            <person name="Weisberg A.J."/>
            <person name="Lopes L.D."/>
            <person name="Wiseman M.S."/>
            <person name="Wiseman M.S."/>
            <person name="Pupko T."/>
            <person name="Belcher M.S."/>
            <person name="Sechler A.J."/>
            <person name="Tancos M.A."/>
            <person name="Schroeder B.K."/>
            <person name="Murray T.D."/>
            <person name="Luster D.G."/>
            <person name="Schneider W.L."/>
            <person name="Rogers E."/>
            <person name="Andreote F.D."/>
            <person name="Grunwald N.J."/>
            <person name="Putnam M.L."/>
            <person name="Chang J.H."/>
        </authorList>
    </citation>
    <scope>NUCLEOTIDE SEQUENCE [LARGE SCALE GENOMIC DNA]</scope>
    <source>
        <strain evidence="1 2">AY1I9</strain>
    </source>
</reference>
<evidence type="ECO:0000313" key="1">
    <source>
        <dbReference type="EMBL" id="PPF12703.1"/>
    </source>
</evidence>
<evidence type="ECO:0000313" key="2">
    <source>
        <dbReference type="Proteomes" id="UP000237881"/>
    </source>
</evidence>
<gene>
    <name evidence="1" type="ORF">C5C04_10635</name>
</gene>
<dbReference type="Proteomes" id="UP000237881">
    <property type="component" value="Unassembled WGS sequence"/>
</dbReference>
<accession>A0ABD6W7K4</accession>
<comment type="caution">
    <text evidence="1">The sequence shown here is derived from an EMBL/GenBank/DDBJ whole genome shotgun (WGS) entry which is preliminary data.</text>
</comment>
<protein>
    <submittedName>
        <fullName evidence="1">Uncharacterized protein</fullName>
    </submittedName>
</protein>
<proteinExistence type="predicted"/>
<name>A0ABD6W7K4_RATRA</name>
<dbReference type="RefSeq" id="WP_104326650.1">
    <property type="nucleotide sequence ID" value="NZ_PSUL01000025.1"/>
</dbReference>
<sequence length="210" mass="21800">MMRKITARSSSIFNIFFDVVAAAILVGTGLSGAPAATSAGPANADVMTVCEGNSLSTLDSSGAPLPQEQIDVLVRQLKGLCDASVGTSREFGEDTSYRLDAEAKQSDGFYANVAAQINAGPGVMGISAYANSIPLDGKEKELGCIYRQQDFDGPAVPWESCGAASATSQTYLTTRGNELCPVPGTRWEAMASLYADGVLMGQDTAVALAQ</sequence>
<organism evidence="1 2">
    <name type="scientific">Rathayibacter rathayi</name>
    <name type="common">Corynebacterium rathayi</name>
    <dbReference type="NCBI Taxonomy" id="33887"/>
    <lineage>
        <taxon>Bacteria</taxon>
        <taxon>Bacillati</taxon>
        <taxon>Actinomycetota</taxon>
        <taxon>Actinomycetes</taxon>
        <taxon>Micrococcales</taxon>
        <taxon>Microbacteriaceae</taxon>
        <taxon>Rathayibacter</taxon>
    </lineage>
</organism>